<feature type="domain" description="Nudix hydrolase" evidence="6">
    <location>
        <begin position="1"/>
        <end position="132"/>
    </location>
</feature>
<dbReference type="PROSITE" id="PS51462">
    <property type="entry name" value="NUDIX"/>
    <property type="match status" value="1"/>
</dbReference>
<evidence type="ECO:0000313" key="8">
    <source>
        <dbReference type="Proteomes" id="UP001295423"/>
    </source>
</evidence>
<keyword evidence="8" id="KW-1185">Reference proteome</keyword>
<evidence type="ECO:0000259" key="6">
    <source>
        <dbReference type="PROSITE" id="PS51462"/>
    </source>
</evidence>
<dbReference type="SUPFAM" id="SSF55811">
    <property type="entry name" value="Nudix"/>
    <property type="match status" value="1"/>
</dbReference>
<keyword evidence="3" id="KW-0479">Metal-binding</keyword>
<comment type="cofactor">
    <cofactor evidence="1">
        <name>Mg(2+)</name>
        <dbReference type="ChEBI" id="CHEBI:18420"/>
    </cofactor>
</comment>
<evidence type="ECO:0000256" key="3">
    <source>
        <dbReference type="ARBA" id="ARBA00022723"/>
    </source>
</evidence>
<comment type="similarity">
    <text evidence="2">Belongs to the Nudix hydrolase family.</text>
</comment>
<dbReference type="InterPro" id="IPR000086">
    <property type="entry name" value="NUDIX_hydrolase_dom"/>
</dbReference>
<dbReference type="GO" id="GO:0046872">
    <property type="term" value="F:metal ion binding"/>
    <property type="evidence" value="ECO:0007669"/>
    <property type="project" value="UniProtKB-KW"/>
</dbReference>
<evidence type="ECO:0000256" key="1">
    <source>
        <dbReference type="ARBA" id="ARBA00001946"/>
    </source>
</evidence>
<dbReference type="PANTHER" id="PTHR43758:SF2">
    <property type="entry name" value="OXIDIZED PURINE NUCLEOSIDE TRIPHOSPHATE HYDROLASE"/>
    <property type="match status" value="1"/>
</dbReference>
<gene>
    <name evidence="7" type="ORF">CYCCA115_LOCUS8483</name>
</gene>
<organism evidence="7 8">
    <name type="scientific">Cylindrotheca closterium</name>
    <dbReference type="NCBI Taxonomy" id="2856"/>
    <lineage>
        <taxon>Eukaryota</taxon>
        <taxon>Sar</taxon>
        <taxon>Stramenopiles</taxon>
        <taxon>Ochrophyta</taxon>
        <taxon>Bacillariophyta</taxon>
        <taxon>Bacillariophyceae</taxon>
        <taxon>Bacillariophycidae</taxon>
        <taxon>Bacillariales</taxon>
        <taxon>Bacillariaceae</taxon>
        <taxon>Cylindrotheca</taxon>
    </lineage>
</organism>
<reference evidence="7" key="1">
    <citation type="submission" date="2023-08" db="EMBL/GenBank/DDBJ databases">
        <authorList>
            <person name="Audoor S."/>
            <person name="Bilcke G."/>
        </authorList>
    </citation>
    <scope>NUCLEOTIDE SEQUENCE</scope>
</reference>
<dbReference type="CDD" id="cd04690">
    <property type="entry name" value="NUDIX_Hydrolase"/>
    <property type="match status" value="1"/>
</dbReference>
<dbReference type="Pfam" id="PF00293">
    <property type="entry name" value="NUDIX"/>
    <property type="match status" value="1"/>
</dbReference>
<name>A0AAD2FLY2_9STRA</name>
<dbReference type="GO" id="GO:0008413">
    <property type="term" value="F:8-oxo-7,8-dihydroguanosine triphosphate pyrophosphatase activity"/>
    <property type="evidence" value="ECO:0007669"/>
    <property type="project" value="TreeGrafter"/>
</dbReference>
<evidence type="ECO:0000256" key="2">
    <source>
        <dbReference type="ARBA" id="ARBA00005582"/>
    </source>
</evidence>
<keyword evidence="5" id="KW-0460">Magnesium</keyword>
<proteinExistence type="inferred from homology"/>
<sequence>MMPNSNTIDKLALILVRGRRQLVARSHGKQVFFTPGGKREAGESDTQALIRECKEELTVDLIPKTIKPYGTFAAQAFGKPEGTMVRMLCYSADYEGTLTPNEEVAELEWIQSDFPEEKLSTTGVMILEDLKKKDLID</sequence>
<dbReference type="Gene3D" id="3.90.79.10">
    <property type="entry name" value="Nucleoside Triphosphate Pyrophosphohydrolase"/>
    <property type="match status" value="1"/>
</dbReference>
<dbReference type="EMBL" id="CAKOGP040001113">
    <property type="protein sequence ID" value="CAJ1943523.1"/>
    <property type="molecule type" value="Genomic_DNA"/>
</dbReference>
<evidence type="ECO:0000256" key="4">
    <source>
        <dbReference type="ARBA" id="ARBA00022801"/>
    </source>
</evidence>
<keyword evidence="4" id="KW-0378">Hydrolase</keyword>
<evidence type="ECO:0000256" key="5">
    <source>
        <dbReference type="ARBA" id="ARBA00022842"/>
    </source>
</evidence>
<dbReference type="GO" id="GO:0005737">
    <property type="term" value="C:cytoplasm"/>
    <property type="evidence" value="ECO:0007669"/>
    <property type="project" value="TreeGrafter"/>
</dbReference>
<dbReference type="InterPro" id="IPR015797">
    <property type="entry name" value="NUDIX_hydrolase-like_dom_sf"/>
</dbReference>
<protein>
    <recommendedName>
        <fullName evidence="6">Nudix hydrolase domain-containing protein</fullName>
    </recommendedName>
</protein>
<evidence type="ECO:0000313" key="7">
    <source>
        <dbReference type="EMBL" id="CAJ1943523.1"/>
    </source>
</evidence>
<dbReference type="PANTHER" id="PTHR43758">
    <property type="entry name" value="7,8-DIHYDRO-8-OXOGUANINE TRIPHOSPHATASE"/>
    <property type="match status" value="1"/>
</dbReference>
<dbReference type="GO" id="GO:0042262">
    <property type="term" value="P:DNA protection"/>
    <property type="evidence" value="ECO:0007669"/>
    <property type="project" value="TreeGrafter"/>
</dbReference>
<dbReference type="Proteomes" id="UP001295423">
    <property type="component" value="Unassembled WGS sequence"/>
</dbReference>
<accession>A0AAD2FLY2</accession>
<comment type="caution">
    <text evidence="7">The sequence shown here is derived from an EMBL/GenBank/DDBJ whole genome shotgun (WGS) entry which is preliminary data.</text>
</comment>
<dbReference type="AlphaFoldDB" id="A0AAD2FLY2"/>